<accession>A0ABV7HKT5</accession>
<organism evidence="1 2">
    <name type="scientific">Gilvimarinus japonicus</name>
    <dbReference type="NCBI Taxonomy" id="1796469"/>
    <lineage>
        <taxon>Bacteria</taxon>
        <taxon>Pseudomonadati</taxon>
        <taxon>Pseudomonadota</taxon>
        <taxon>Gammaproteobacteria</taxon>
        <taxon>Cellvibrionales</taxon>
        <taxon>Cellvibrionaceae</taxon>
        <taxon>Gilvimarinus</taxon>
    </lineage>
</organism>
<proteinExistence type="predicted"/>
<dbReference type="EMBL" id="JBHRTL010000004">
    <property type="protein sequence ID" value="MFC3154488.1"/>
    <property type="molecule type" value="Genomic_DNA"/>
</dbReference>
<protein>
    <submittedName>
        <fullName evidence="1">Uncharacterized protein</fullName>
    </submittedName>
</protein>
<reference evidence="2" key="1">
    <citation type="journal article" date="2019" name="Int. J. Syst. Evol. Microbiol.">
        <title>The Global Catalogue of Microorganisms (GCM) 10K type strain sequencing project: providing services to taxonomists for standard genome sequencing and annotation.</title>
        <authorList>
            <consortium name="The Broad Institute Genomics Platform"/>
            <consortium name="The Broad Institute Genome Sequencing Center for Infectious Disease"/>
            <person name="Wu L."/>
            <person name="Ma J."/>
        </authorList>
    </citation>
    <scope>NUCLEOTIDE SEQUENCE [LARGE SCALE GENOMIC DNA]</scope>
    <source>
        <strain evidence="2">KCTC 52141</strain>
    </source>
</reference>
<keyword evidence="2" id="KW-1185">Reference proteome</keyword>
<comment type="caution">
    <text evidence="1">The sequence shown here is derived from an EMBL/GenBank/DDBJ whole genome shotgun (WGS) entry which is preliminary data.</text>
</comment>
<name>A0ABV7HKT5_9GAMM</name>
<dbReference type="Proteomes" id="UP001595548">
    <property type="component" value="Unassembled WGS sequence"/>
</dbReference>
<gene>
    <name evidence="1" type="ORF">ACFOEB_04670</name>
</gene>
<sequence length="57" mass="6580">MFAGKMHAYTPFFSDVESVKINRVDLRWKVLLNRFKIEPELLRVSPTVAGIAPTFNQ</sequence>
<evidence type="ECO:0000313" key="1">
    <source>
        <dbReference type="EMBL" id="MFC3154488.1"/>
    </source>
</evidence>
<evidence type="ECO:0000313" key="2">
    <source>
        <dbReference type="Proteomes" id="UP001595548"/>
    </source>
</evidence>
<dbReference type="RefSeq" id="WP_382414754.1">
    <property type="nucleotide sequence ID" value="NZ_AP031500.1"/>
</dbReference>